<dbReference type="EMBL" id="JAHCVJ010000002">
    <property type="protein sequence ID" value="MBT0663853.1"/>
    <property type="molecule type" value="Genomic_DNA"/>
</dbReference>
<comment type="caution">
    <text evidence="1">The sequence shown here is derived from an EMBL/GenBank/DDBJ whole genome shotgun (WGS) entry which is preliminary data.</text>
</comment>
<evidence type="ECO:0000313" key="2">
    <source>
        <dbReference type="Proteomes" id="UP000811899"/>
    </source>
</evidence>
<dbReference type="Proteomes" id="UP000811899">
    <property type="component" value="Unassembled WGS sequence"/>
</dbReference>
<organism evidence="1 2">
    <name type="scientific">Geoanaerobacter pelophilus</name>
    <dbReference type="NCBI Taxonomy" id="60036"/>
    <lineage>
        <taxon>Bacteria</taxon>
        <taxon>Pseudomonadati</taxon>
        <taxon>Thermodesulfobacteriota</taxon>
        <taxon>Desulfuromonadia</taxon>
        <taxon>Geobacterales</taxon>
        <taxon>Geobacteraceae</taxon>
        <taxon>Geoanaerobacter</taxon>
    </lineage>
</organism>
<proteinExistence type="predicted"/>
<reference evidence="1 2" key="1">
    <citation type="submission" date="2021-05" db="EMBL/GenBank/DDBJ databases">
        <title>The draft genome of Geobacter pelophilus DSM 12255.</title>
        <authorList>
            <person name="Xu Z."/>
            <person name="Masuda Y."/>
            <person name="Itoh H."/>
            <person name="Senoo K."/>
        </authorList>
    </citation>
    <scope>NUCLEOTIDE SEQUENCE [LARGE SCALE GENOMIC DNA]</scope>
    <source>
        <strain evidence="1 2">DSM 12255</strain>
    </source>
</reference>
<accession>A0AAW4KZ64</accession>
<gene>
    <name evidence="1" type="ORF">KI809_06015</name>
</gene>
<protein>
    <submittedName>
        <fullName evidence="1">Uncharacterized protein</fullName>
    </submittedName>
</protein>
<keyword evidence="2" id="KW-1185">Reference proteome</keyword>
<evidence type="ECO:0000313" key="1">
    <source>
        <dbReference type="EMBL" id="MBT0663853.1"/>
    </source>
</evidence>
<sequence>MLPANGKLRQEECSVKKPQIIFKYLFAEDYNPVYVNGAHGGVSPRGELVVHFYLERSGIPVAITQEINANGTIGAVIDEVPADFNQTLYRAVESGIVLNYESARTIHGWLGERIKELEALQQAKESMQFTGADPAKDITH</sequence>
<name>A0AAW4KZ64_9BACT</name>
<dbReference type="AlphaFoldDB" id="A0AAW4KZ64"/>